<dbReference type="OrthoDB" id="10427193at2759"/>
<dbReference type="AlphaFoldDB" id="A0A8H7T629"/>
<evidence type="ECO:0000313" key="2">
    <source>
        <dbReference type="EMBL" id="KAG4413641.1"/>
    </source>
</evidence>
<comment type="caution">
    <text evidence="2">The sequence shown here is derived from an EMBL/GenBank/DDBJ whole genome shotgun (WGS) entry which is preliminary data.</text>
</comment>
<gene>
    <name evidence="2" type="ORF">IFR04_013219</name>
</gene>
<feature type="region of interest" description="Disordered" evidence="1">
    <location>
        <begin position="463"/>
        <end position="503"/>
    </location>
</feature>
<name>A0A8H7T629_9HELO</name>
<dbReference type="EMBL" id="JAFJYH010000303">
    <property type="protein sequence ID" value="KAG4413641.1"/>
    <property type="molecule type" value="Genomic_DNA"/>
</dbReference>
<accession>A0A8H7T629</accession>
<feature type="compositionally biased region" description="Polar residues" evidence="1">
    <location>
        <begin position="380"/>
        <end position="396"/>
    </location>
</feature>
<feature type="region of interest" description="Disordered" evidence="1">
    <location>
        <begin position="320"/>
        <end position="396"/>
    </location>
</feature>
<dbReference type="Proteomes" id="UP000664132">
    <property type="component" value="Unassembled WGS sequence"/>
</dbReference>
<proteinExistence type="predicted"/>
<evidence type="ECO:0000256" key="1">
    <source>
        <dbReference type="SAM" id="MobiDB-lite"/>
    </source>
</evidence>
<keyword evidence="3" id="KW-1185">Reference proteome</keyword>
<evidence type="ECO:0000313" key="3">
    <source>
        <dbReference type="Proteomes" id="UP000664132"/>
    </source>
</evidence>
<feature type="compositionally biased region" description="Polar residues" evidence="1">
    <location>
        <begin position="463"/>
        <end position="497"/>
    </location>
</feature>
<feature type="compositionally biased region" description="Low complexity" evidence="1">
    <location>
        <begin position="326"/>
        <end position="340"/>
    </location>
</feature>
<reference evidence="2" key="1">
    <citation type="submission" date="2021-02" db="EMBL/GenBank/DDBJ databases">
        <title>Genome sequence Cadophora malorum strain M34.</title>
        <authorList>
            <person name="Stefanovic E."/>
            <person name="Vu D."/>
            <person name="Scully C."/>
            <person name="Dijksterhuis J."/>
            <person name="Roader J."/>
            <person name="Houbraken J."/>
        </authorList>
    </citation>
    <scope>NUCLEOTIDE SEQUENCE</scope>
    <source>
        <strain evidence="2">M34</strain>
    </source>
</reference>
<protein>
    <submittedName>
        <fullName evidence="2">Uncharacterized protein</fullName>
    </submittedName>
</protein>
<sequence length="503" mass="55686">MSTPPRKRPRKGTCITCFLKQNESCNYGSIPGWLPLAYAGRIFQARSQCPLGKNPLNHDVVEFHIPYVGIGAGVHSLSILGDFLSSDTSLRDQMDRIVGAIYCTPIPQASPPNKLVTAALTLRSYIYALSDMLFPPQLLHNYGSKDDAETTSKYNLDIQISYFILCRIDEILCKLFVASSKEVKSETDEYWGNVVTAVVIVCTGMGCFDQDLGNRSTKHFHGGEESRELVSHLKYQIQTSTERFLLLLRERSLGCNHEWHARFDDVSILHTVSHFPNVSMALKKWPSGNAVGPDLGFDMISRNSSVDWEVPARDSALTGLTSNFETSMNTPGSSTSSNGSQHTPGRLSHPQSTQFLIQFSDGRPEPHRGSSDGSSSSMSTLPNVETTSDYLFNSQPPQSYSNHYPPFYVPPEMTPSSNFSGPCHWNQPLQNTSIDFGQPAPGGLPFDYTSFLSAEEMLQTTLSPNAPTSTQEHFPPQDNKNPGYTTEQSAACQQQWPTILFDT</sequence>
<organism evidence="2 3">
    <name type="scientific">Cadophora malorum</name>
    <dbReference type="NCBI Taxonomy" id="108018"/>
    <lineage>
        <taxon>Eukaryota</taxon>
        <taxon>Fungi</taxon>
        <taxon>Dikarya</taxon>
        <taxon>Ascomycota</taxon>
        <taxon>Pezizomycotina</taxon>
        <taxon>Leotiomycetes</taxon>
        <taxon>Helotiales</taxon>
        <taxon>Ploettnerulaceae</taxon>
        <taxon>Cadophora</taxon>
    </lineage>
</organism>